<proteinExistence type="inferred from homology"/>
<evidence type="ECO:0000256" key="5">
    <source>
        <dbReference type="SAM" id="Phobius"/>
    </source>
</evidence>
<keyword evidence="5" id="KW-1133">Transmembrane helix</keyword>
<dbReference type="PANTHER" id="PTHR32089">
    <property type="entry name" value="METHYL-ACCEPTING CHEMOTAXIS PROTEIN MCPB"/>
    <property type="match status" value="1"/>
</dbReference>
<dbReference type="SUPFAM" id="SSF58104">
    <property type="entry name" value="Methyl-accepting chemotaxis protein (MCP) signaling domain"/>
    <property type="match status" value="1"/>
</dbReference>
<evidence type="ECO:0000313" key="8">
    <source>
        <dbReference type="EMBL" id="AMW32985.1"/>
    </source>
</evidence>
<feature type="coiled-coil region" evidence="4">
    <location>
        <begin position="300"/>
        <end position="334"/>
    </location>
</feature>
<evidence type="ECO:0000256" key="3">
    <source>
        <dbReference type="PROSITE-ProRule" id="PRU00284"/>
    </source>
</evidence>
<feature type="transmembrane region" description="Helical" evidence="5">
    <location>
        <begin position="47"/>
        <end position="65"/>
    </location>
</feature>
<feature type="transmembrane region" description="Helical" evidence="5">
    <location>
        <begin position="157"/>
        <end position="174"/>
    </location>
</feature>
<feature type="domain" description="Methyl-accepting transducer" evidence="6">
    <location>
        <begin position="278"/>
        <end position="521"/>
    </location>
</feature>
<reference evidence="8 9" key="1">
    <citation type="journal article" date="2015" name="Stand. Genomic Sci.">
        <title>Genome sequence of a native-feather degrading extremely thermophilic Eubacterium, Fervidobacterium islandicum AW-1.</title>
        <authorList>
            <person name="Lee Y.J."/>
            <person name="Jeong H."/>
            <person name="Park G.S."/>
            <person name="Kwak Y."/>
            <person name="Lee S.J."/>
            <person name="Lee S.J."/>
            <person name="Park M.K."/>
            <person name="Kim J.Y."/>
            <person name="Kang H.K."/>
            <person name="Shin J.H."/>
            <person name="Lee D.W."/>
        </authorList>
    </citation>
    <scope>NUCLEOTIDE SEQUENCE [LARGE SCALE GENOMIC DNA]</scope>
    <source>
        <strain evidence="8 9">AW-1</strain>
    </source>
</reference>
<gene>
    <name evidence="8" type="ORF">NA23_06800</name>
</gene>
<protein>
    <submittedName>
        <fullName evidence="8">Methyl-accepting chemotaxis protein</fullName>
    </submittedName>
</protein>
<evidence type="ECO:0000259" key="6">
    <source>
        <dbReference type="PROSITE" id="PS50111"/>
    </source>
</evidence>
<dbReference type="InterPro" id="IPR004089">
    <property type="entry name" value="MCPsignal_dom"/>
</dbReference>
<sequence>MEDVRSRVVSSLTKLIMIVVFLIDFPALMFSYYVFTGIGSYPILNMVIGYMIAVLITLPVVLFLIRSNALKALNGSGFNVSIYTSVVLFVANIVAATVVGIVANKLSPLPEGSLILRLSGALAINMNIVALAIFIYSKLNIAKSVPDKVFDKFMIPTTLKISVGVMSVSLWIGPALLKYATLRFQLDQSVQGRLVLISIVLNFLIAIVTIVLVSRVLKSLPILRHSFEKIAAGDLTFNVEISSVDEFYQIGSMLNYATKSIAKLIEDSKTTSTLTKESLEEFRKLFAKYEENSRVFLNSIEKQQEAIERITSSVEEINATIEELSSQAEGLSKISINAASLAKILEEKTEYGSSELESVRKLTTGFVKEYEELRNGIRNLADATKNIGSIIETVRQIAEQTNLLALNAAIEAARAGEAGRGFAVVADEIRKLAEQTKASTDTITSTISAVDEYSKVLEKQIERLYKEVEQTESGYNKVSESFERIAKVVRDITNLIDSIAAHSEEQTASAEEMRSASTEIVHSMEGIEESGQMILEKTRGSISEIERIGEQISKLRAVVDRLISEIGKFKV</sequence>
<dbReference type="CDD" id="cd06225">
    <property type="entry name" value="HAMP"/>
    <property type="match status" value="1"/>
</dbReference>
<name>A0AAI8CM36_FERIS</name>
<evidence type="ECO:0000256" key="2">
    <source>
        <dbReference type="ARBA" id="ARBA00029447"/>
    </source>
</evidence>
<dbReference type="Pfam" id="PF00015">
    <property type="entry name" value="MCPsignal"/>
    <property type="match status" value="1"/>
</dbReference>
<keyword evidence="4" id="KW-0175">Coiled coil</keyword>
<feature type="domain" description="HAMP" evidence="7">
    <location>
        <begin position="214"/>
        <end position="266"/>
    </location>
</feature>
<dbReference type="AlphaFoldDB" id="A0AAI8CM36"/>
<dbReference type="PROSITE" id="PS50111">
    <property type="entry name" value="CHEMOTAXIS_TRANSDUC_2"/>
    <property type="match status" value="1"/>
</dbReference>
<evidence type="ECO:0000256" key="1">
    <source>
        <dbReference type="ARBA" id="ARBA00023224"/>
    </source>
</evidence>
<feature type="transmembrane region" description="Helical" evidence="5">
    <location>
        <begin position="12"/>
        <end position="35"/>
    </location>
</feature>
<keyword evidence="1 3" id="KW-0807">Transducer</keyword>
<feature type="transmembrane region" description="Helical" evidence="5">
    <location>
        <begin position="77"/>
        <end position="102"/>
    </location>
</feature>
<dbReference type="SMART" id="SM00283">
    <property type="entry name" value="MA"/>
    <property type="match status" value="1"/>
</dbReference>
<dbReference type="RefSeq" id="WP_033191978.1">
    <property type="nucleotide sequence ID" value="NZ_CP014334.2"/>
</dbReference>
<accession>A0AAI8CM36</accession>
<keyword evidence="5" id="KW-0472">Membrane</keyword>
<dbReference type="KEGG" id="fia:NA23_06800"/>
<evidence type="ECO:0000313" key="9">
    <source>
        <dbReference type="Proteomes" id="UP000093740"/>
    </source>
</evidence>
<evidence type="ECO:0000256" key="4">
    <source>
        <dbReference type="SAM" id="Coils"/>
    </source>
</evidence>
<evidence type="ECO:0000259" key="7">
    <source>
        <dbReference type="PROSITE" id="PS50885"/>
    </source>
</evidence>
<keyword evidence="9" id="KW-1185">Reference proteome</keyword>
<dbReference type="EMBL" id="CP014334">
    <property type="protein sequence ID" value="AMW32985.1"/>
    <property type="molecule type" value="Genomic_DNA"/>
</dbReference>
<comment type="similarity">
    <text evidence="2">Belongs to the methyl-accepting chemotaxis (MCP) protein family.</text>
</comment>
<dbReference type="Pfam" id="PF00672">
    <property type="entry name" value="HAMP"/>
    <property type="match status" value="1"/>
</dbReference>
<dbReference type="Gene3D" id="1.10.287.950">
    <property type="entry name" value="Methyl-accepting chemotaxis protein"/>
    <property type="match status" value="1"/>
</dbReference>
<dbReference type="Proteomes" id="UP000093740">
    <property type="component" value="Chromosome"/>
</dbReference>
<feature type="transmembrane region" description="Helical" evidence="5">
    <location>
        <begin position="194"/>
        <end position="217"/>
    </location>
</feature>
<organism evidence="8 9">
    <name type="scientific">Fervidobacterium islandicum</name>
    <dbReference type="NCBI Taxonomy" id="2423"/>
    <lineage>
        <taxon>Bacteria</taxon>
        <taxon>Thermotogati</taxon>
        <taxon>Thermotogota</taxon>
        <taxon>Thermotogae</taxon>
        <taxon>Thermotogales</taxon>
        <taxon>Fervidobacteriaceae</taxon>
        <taxon>Fervidobacterium</taxon>
    </lineage>
</organism>
<dbReference type="PROSITE" id="PS50885">
    <property type="entry name" value="HAMP"/>
    <property type="match status" value="1"/>
</dbReference>
<dbReference type="InterPro" id="IPR003660">
    <property type="entry name" value="HAMP_dom"/>
</dbReference>
<keyword evidence="5" id="KW-0812">Transmembrane</keyword>
<dbReference type="GO" id="GO:0007165">
    <property type="term" value="P:signal transduction"/>
    <property type="evidence" value="ECO:0007669"/>
    <property type="project" value="UniProtKB-KW"/>
</dbReference>
<dbReference type="PANTHER" id="PTHR32089:SF112">
    <property type="entry name" value="LYSOZYME-LIKE PROTEIN-RELATED"/>
    <property type="match status" value="1"/>
</dbReference>
<dbReference type="CDD" id="cd11386">
    <property type="entry name" value="MCP_signal"/>
    <property type="match status" value="1"/>
</dbReference>
<feature type="transmembrane region" description="Helical" evidence="5">
    <location>
        <begin position="114"/>
        <end position="136"/>
    </location>
</feature>
<dbReference type="GO" id="GO:0016020">
    <property type="term" value="C:membrane"/>
    <property type="evidence" value="ECO:0007669"/>
    <property type="project" value="InterPro"/>
</dbReference>